<comment type="caution">
    <text evidence="1">The sequence shown here is derived from an EMBL/GenBank/DDBJ whole genome shotgun (WGS) entry which is preliminary data.</text>
</comment>
<keyword evidence="2" id="KW-1185">Reference proteome</keyword>
<name>A0ABV0UJJ9_9TELE</name>
<dbReference type="EMBL" id="JAHRIQ010073203">
    <property type="protein sequence ID" value="MEQ2245419.1"/>
    <property type="molecule type" value="Genomic_DNA"/>
</dbReference>
<proteinExistence type="predicted"/>
<reference evidence="1 2" key="1">
    <citation type="submission" date="2021-06" db="EMBL/GenBank/DDBJ databases">
        <authorList>
            <person name="Palmer J.M."/>
        </authorList>
    </citation>
    <scope>NUCLEOTIDE SEQUENCE [LARGE SCALE GENOMIC DNA]</scope>
    <source>
        <strain evidence="2">if_2019</strain>
        <tissue evidence="1">Muscle</tissue>
    </source>
</reference>
<dbReference type="Proteomes" id="UP001482620">
    <property type="component" value="Unassembled WGS sequence"/>
</dbReference>
<evidence type="ECO:0000313" key="1">
    <source>
        <dbReference type="EMBL" id="MEQ2245419.1"/>
    </source>
</evidence>
<sequence>MNFNEYIKTASSCLYCNISVSNISSPMLLSADNELLTDAGVLTVPNAGVVVVDLKLTKILFSLEKNHVLHQVLPQIRSIPAAGLALRLITCDRNLHIFSHIFVRFLSAVLCRRYQRLLTSLCSCACNAVFMSGMENCPLFHSLSVTMMFMNQNIVLFDFM</sequence>
<gene>
    <name evidence="1" type="ORF">ILYODFUR_027734</name>
</gene>
<organism evidence="1 2">
    <name type="scientific">Ilyodon furcidens</name>
    <name type="common">goldbreast splitfin</name>
    <dbReference type="NCBI Taxonomy" id="33524"/>
    <lineage>
        <taxon>Eukaryota</taxon>
        <taxon>Metazoa</taxon>
        <taxon>Chordata</taxon>
        <taxon>Craniata</taxon>
        <taxon>Vertebrata</taxon>
        <taxon>Euteleostomi</taxon>
        <taxon>Actinopterygii</taxon>
        <taxon>Neopterygii</taxon>
        <taxon>Teleostei</taxon>
        <taxon>Neoteleostei</taxon>
        <taxon>Acanthomorphata</taxon>
        <taxon>Ovalentaria</taxon>
        <taxon>Atherinomorphae</taxon>
        <taxon>Cyprinodontiformes</taxon>
        <taxon>Goodeidae</taxon>
        <taxon>Ilyodon</taxon>
    </lineage>
</organism>
<evidence type="ECO:0000313" key="2">
    <source>
        <dbReference type="Proteomes" id="UP001482620"/>
    </source>
</evidence>
<protein>
    <submittedName>
        <fullName evidence="1">Uncharacterized protein</fullName>
    </submittedName>
</protein>
<accession>A0ABV0UJJ9</accession>